<reference evidence="2 3" key="1">
    <citation type="submission" date="2018-11" db="EMBL/GenBank/DDBJ databases">
        <title>Genome sequencing and assembly of Clostridium tagluense strain A121.</title>
        <authorList>
            <person name="Murakami T."/>
            <person name="Segawa T."/>
            <person name="Shcherbakova V.A."/>
            <person name="Mori H."/>
            <person name="Yoshimura Y."/>
        </authorList>
    </citation>
    <scope>NUCLEOTIDE SEQUENCE [LARGE SCALE GENOMIC DNA]</scope>
    <source>
        <strain evidence="2 3">A121</strain>
    </source>
</reference>
<comment type="caution">
    <text evidence="2">The sequence shown here is derived from an EMBL/GenBank/DDBJ whole genome shotgun (WGS) entry which is preliminary data.</text>
</comment>
<keyword evidence="1" id="KW-1133">Transmembrane helix</keyword>
<feature type="transmembrane region" description="Helical" evidence="1">
    <location>
        <begin position="47"/>
        <end position="64"/>
    </location>
</feature>
<sequence length="128" mass="14968">MGNYNTQYQSYYNNLAKRQRGTNNFASESNKQGGIWNFYIKRLTRELIGVLTLFIIVLLCKVVVTTKTQYVYNYSKEIINKKYDYSILIDKAKGFKIKDIEIITVNFMEKIKSTISNENELNNKNIGL</sequence>
<keyword evidence="1" id="KW-0812">Transmembrane</keyword>
<gene>
    <name evidence="2" type="ORF">Ctaglu_07670</name>
</gene>
<protein>
    <submittedName>
        <fullName evidence="2">Uncharacterized protein</fullName>
    </submittedName>
</protein>
<organism evidence="2 3">
    <name type="scientific">Clostridium tagluense</name>
    <dbReference type="NCBI Taxonomy" id="360422"/>
    <lineage>
        <taxon>Bacteria</taxon>
        <taxon>Bacillati</taxon>
        <taxon>Bacillota</taxon>
        <taxon>Clostridia</taxon>
        <taxon>Eubacteriales</taxon>
        <taxon>Clostridiaceae</taxon>
        <taxon>Clostridium</taxon>
    </lineage>
</organism>
<keyword evidence="1" id="KW-0472">Membrane</keyword>
<name>A0A401UI01_9CLOT</name>
<dbReference type="EMBL" id="BHYK01000003">
    <property type="protein sequence ID" value="GCD09144.1"/>
    <property type="molecule type" value="Genomic_DNA"/>
</dbReference>
<accession>A0A401UI01</accession>
<keyword evidence="3" id="KW-1185">Reference proteome</keyword>
<evidence type="ECO:0000256" key="1">
    <source>
        <dbReference type="SAM" id="Phobius"/>
    </source>
</evidence>
<dbReference type="Proteomes" id="UP000287872">
    <property type="component" value="Unassembled WGS sequence"/>
</dbReference>
<dbReference type="RefSeq" id="WP_124998263.1">
    <property type="nucleotide sequence ID" value="NZ_BHYK01000003.1"/>
</dbReference>
<dbReference type="AlphaFoldDB" id="A0A401UI01"/>
<dbReference type="OrthoDB" id="2083169at2"/>
<evidence type="ECO:0000313" key="3">
    <source>
        <dbReference type="Proteomes" id="UP000287872"/>
    </source>
</evidence>
<evidence type="ECO:0000313" key="2">
    <source>
        <dbReference type="EMBL" id="GCD09144.1"/>
    </source>
</evidence>
<proteinExistence type="predicted"/>